<dbReference type="InterPro" id="IPR001107">
    <property type="entry name" value="Band_7"/>
</dbReference>
<organism evidence="4 5">
    <name type="scientific">Nonomuraea longicatena</name>
    <dbReference type="NCBI Taxonomy" id="83682"/>
    <lineage>
        <taxon>Bacteria</taxon>
        <taxon>Bacillati</taxon>
        <taxon>Actinomycetota</taxon>
        <taxon>Actinomycetes</taxon>
        <taxon>Streptosporangiales</taxon>
        <taxon>Streptosporangiaceae</taxon>
        <taxon>Nonomuraea</taxon>
    </lineage>
</organism>
<feature type="coiled-coil region" evidence="1">
    <location>
        <begin position="207"/>
        <end position="247"/>
    </location>
</feature>
<comment type="caution">
    <text evidence="4">The sequence shown here is derived from an EMBL/GenBank/DDBJ whole genome shotgun (WGS) entry which is preliminary data.</text>
</comment>
<protein>
    <recommendedName>
        <fullName evidence="3">Band 7 domain-containing protein</fullName>
    </recommendedName>
</protein>
<feature type="signal peptide" evidence="2">
    <location>
        <begin position="1"/>
        <end position="19"/>
    </location>
</feature>
<evidence type="ECO:0000313" key="4">
    <source>
        <dbReference type="EMBL" id="GAA0918675.1"/>
    </source>
</evidence>
<sequence length="277" mass="29976">MNRKLTPVALLAVALTATACTITTPEPDQVGIVYDAGTFSSTTFQSCINPGQQDISGPGDAAYTYPAGQRTFEFADKPDAEAKPLTVVSKDNLEMTVSGVATFSLATDCKTLQQFHEQIGLKFKASDDEGWRKLLGVYIGQPLDRAMDAAAKEYGWKDLFSNPTIKQQWEQSVAKHAAQFIQEQGGAGFFTKFAVTLQQPQPPQGVRDALAAAQQALEEDAAQKNKNEKAKTELESIRALVDVLGAEGYVLYKAIQDGRIQVIVSDGQVNVTPGKQQ</sequence>
<proteinExistence type="predicted"/>
<evidence type="ECO:0000256" key="1">
    <source>
        <dbReference type="SAM" id="Coils"/>
    </source>
</evidence>
<evidence type="ECO:0000313" key="5">
    <source>
        <dbReference type="Proteomes" id="UP001501578"/>
    </source>
</evidence>
<dbReference type="Pfam" id="PF01145">
    <property type="entry name" value="Band_7"/>
    <property type="match status" value="1"/>
</dbReference>
<gene>
    <name evidence="4" type="ORF">GCM10009560_15800</name>
</gene>
<evidence type="ECO:0000256" key="2">
    <source>
        <dbReference type="SAM" id="SignalP"/>
    </source>
</evidence>
<evidence type="ECO:0000259" key="3">
    <source>
        <dbReference type="Pfam" id="PF01145"/>
    </source>
</evidence>
<dbReference type="PROSITE" id="PS51257">
    <property type="entry name" value="PROKAR_LIPOPROTEIN"/>
    <property type="match status" value="1"/>
</dbReference>
<keyword evidence="5" id="KW-1185">Reference proteome</keyword>
<dbReference type="RefSeq" id="WP_343949052.1">
    <property type="nucleotide sequence ID" value="NZ_BAAAHQ010000007.1"/>
</dbReference>
<reference evidence="5" key="1">
    <citation type="journal article" date="2019" name="Int. J. Syst. Evol. Microbiol.">
        <title>The Global Catalogue of Microorganisms (GCM) 10K type strain sequencing project: providing services to taxonomists for standard genome sequencing and annotation.</title>
        <authorList>
            <consortium name="The Broad Institute Genomics Platform"/>
            <consortium name="The Broad Institute Genome Sequencing Center for Infectious Disease"/>
            <person name="Wu L."/>
            <person name="Ma J."/>
        </authorList>
    </citation>
    <scope>NUCLEOTIDE SEQUENCE [LARGE SCALE GENOMIC DNA]</scope>
    <source>
        <strain evidence="5">JCM 11136</strain>
    </source>
</reference>
<name>A0ABP3ZCS7_9ACTN</name>
<dbReference type="EMBL" id="BAAAHQ010000007">
    <property type="protein sequence ID" value="GAA0918675.1"/>
    <property type="molecule type" value="Genomic_DNA"/>
</dbReference>
<feature type="domain" description="Band 7" evidence="3">
    <location>
        <begin position="26"/>
        <end position="229"/>
    </location>
</feature>
<feature type="chain" id="PRO_5046104369" description="Band 7 domain-containing protein" evidence="2">
    <location>
        <begin position="20"/>
        <end position="277"/>
    </location>
</feature>
<keyword evidence="1" id="KW-0175">Coiled coil</keyword>
<accession>A0ABP3ZCS7</accession>
<keyword evidence="2" id="KW-0732">Signal</keyword>
<dbReference type="Proteomes" id="UP001501578">
    <property type="component" value="Unassembled WGS sequence"/>
</dbReference>